<dbReference type="InterPro" id="IPR047047">
    <property type="entry name" value="GST_Omega-like_C"/>
</dbReference>
<dbReference type="Pfam" id="PF13410">
    <property type="entry name" value="GST_C_2"/>
    <property type="match status" value="1"/>
</dbReference>
<dbReference type="EMBL" id="BDSP01000218">
    <property type="protein sequence ID" value="GAX24905.1"/>
    <property type="molecule type" value="Genomic_DNA"/>
</dbReference>
<protein>
    <submittedName>
        <fullName evidence="5">Putative glutathione S-transferase</fullName>
    </submittedName>
</protein>
<dbReference type="PIRSF" id="PIRSF015753">
    <property type="entry name" value="GST"/>
    <property type="match status" value="1"/>
</dbReference>
<accession>A0A1Z5KFK7</accession>
<feature type="site" description="Lowers pKa of active site Cys" evidence="3">
    <location>
        <position position="354"/>
    </location>
</feature>
<evidence type="ECO:0000313" key="6">
    <source>
        <dbReference type="Proteomes" id="UP000198406"/>
    </source>
</evidence>
<dbReference type="Pfam" id="PF13409">
    <property type="entry name" value="GST_N_2"/>
    <property type="match status" value="1"/>
</dbReference>
<dbReference type="PROSITE" id="PS50405">
    <property type="entry name" value="GST_CTER"/>
    <property type="match status" value="1"/>
</dbReference>
<feature type="binding site" evidence="2">
    <location>
        <position position="152"/>
    </location>
    <ligand>
        <name>glutathione</name>
        <dbReference type="ChEBI" id="CHEBI:57925"/>
    </ligand>
</feature>
<feature type="active site" description="Proton donor/acceptor" evidence="1">
    <location>
        <position position="250"/>
    </location>
</feature>
<dbReference type="GO" id="GO:0004364">
    <property type="term" value="F:glutathione transferase activity"/>
    <property type="evidence" value="ECO:0007669"/>
    <property type="project" value="InterPro"/>
</dbReference>
<dbReference type="Proteomes" id="UP000198406">
    <property type="component" value="Unassembled WGS sequence"/>
</dbReference>
<evidence type="ECO:0000259" key="4">
    <source>
        <dbReference type="PROSITE" id="PS50405"/>
    </source>
</evidence>
<dbReference type="GO" id="GO:0005737">
    <property type="term" value="C:cytoplasm"/>
    <property type="evidence" value="ECO:0007669"/>
    <property type="project" value="TreeGrafter"/>
</dbReference>
<proteinExistence type="predicted"/>
<keyword evidence="5" id="KW-0808">Transferase</keyword>
<dbReference type="InterPro" id="IPR004045">
    <property type="entry name" value="Glutathione_S-Trfase_N"/>
</dbReference>
<dbReference type="InParanoid" id="A0A1Z5KFK7"/>
<feature type="domain" description="GST C-terminal" evidence="4">
    <location>
        <begin position="227"/>
        <end position="364"/>
    </location>
</feature>
<dbReference type="PANTHER" id="PTHR32419">
    <property type="entry name" value="GLUTATHIONYL-HYDROQUINONE REDUCTASE"/>
    <property type="match status" value="1"/>
</dbReference>
<gene>
    <name evidence="5" type="ORF">FisN_2Lh176</name>
</gene>
<dbReference type="OrthoDB" id="2309723at2759"/>
<dbReference type="Gene3D" id="3.40.30.10">
    <property type="entry name" value="Glutaredoxin"/>
    <property type="match status" value="1"/>
</dbReference>
<dbReference type="Gene3D" id="1.20.1050.10">
    <property type="match status" value="1"/>
</dbReference>
<feature type="site" description="Lowers pKa of active site Cys" evidence="3">
    <location>
        <position position="308"/>
    </location>
</feature>
<reference evidence="5 6" key="1">
    <citation type="journal article" date="2015" name="Plant Cell">
        <title>Oil accumulation by the oleaginous diatom Fistulifera solaris as revealed by the genome and transcriptome.</title>
        <authorList>
            <person name="Tanaka T."/>
            <person name="Maeda Y."/>
            <person name="Veluchamy A."/>
            <person name="Tanaka M."/>
            <person name="Abida H."/>
            <person name="Marechal E."/>
            <person name="Bowler C."/>
            <person name="Muto M."/>
            <person name="Sunaga Y."/>
            <person name="Tanaka M."/>
            <person name="Yoshino T."/>
            <person name="Taniguchi T."/>
            <person name="Fukuda Y."/>
            <person name="Nemoto M."/>
            <person name="Matsumoto M."/>
            <person name="Wong P.S."/>
            <person name="Aburatani S."/>
            <person name="Fujibuchi W."/>
        </authorList>
    </citation>
    <scope>NUCLEOTIDE SEQUENCE [LARGE SCALE GENOMIC DNA]</scope>
    <source>
        <strain evidence="5 6">JPCC DA0580</strain>
    </source>
</reference>
<evidence type="ECO:0000313" key="5">
    <source>
        <dbReference type="EMBL" id="GAX24905.1"/>
    </source>
</evidence>
<dbReference type="InterPro" id="IPR036249">
    <property type="entry name" value="Thioredoxin-like_sf"/>
</dbReference>
<evidence type="ECO:0000256" key="1">
    <source>
        <dbReference type="PIRSR" id="PIRSR015753-1"/>
    </source>
</evidence>
<dbReference type="InterPro" id="IPR010987">
    <property type="entry name" value="Glutathione-S-Trfase_C-like"/>
</dbReference>
<dbReference type="AlphaFoldDB" id="A0A1Z5KFK7"/>
<dbReference type="InterPro" id="IPR016639">
    <property type="entry name" value="GST_Omega/GSH"/>
</dbReference>
<organism evidence="5 6">
    <name type="scientific">Fistulifera solaris</name>
    <name type="common">Oleaginous diatom</name>
    <dbReference type="NCBI Taxonomy" id="1519565"/>
    <lineage>
        <taxon>Eukaryota</taxon>
        <taxon>Sar</taxon>
        <taxon>Stramenopiles</taxon>
        <taxon>Ochrophyta</taxon>
        <taxon>Bacillariophyta</taxon>
        <taxon>Bacillariophyceae</taxon>
        <taxon>Bacillariophycidae</taxon>
        <taxon>Naviculales</taxon>
        <taxon>Naviculaceae</taxon>
        <taxon>Fistulifera</taxon>
    </lineage>
</organism>
<dbReference type="PANTHER" id="PTHR32419:SF6">
    <property type="entry name" value="GLUTATHIONE S-TRANSFERASE OMEGA-LIKE 1-RELATED"/>
    <property type="match status" value="1"/>
</dbReference>
<feature type="binding site" evidence="2">
    <location>
        <begin position="201"/>
        <end position="202"/>
    </location>
    <ligand>
        <name>glutathione</name>
        <dbReference type="ChEBI" id="CHEBI:57925"/>
    </ligand>
</feature>
<dbReference type="SUPFAM" id="SSF47616">
    <property type="entry name" value="GST C-terminal domain-like"/>
    <property type="match status" value="1"/>
</dbReference>
<dbReference type="CDD" id="cd03190">
    <property type="entry name" value="GST_C_Omega_like"/>
    <property type="match status" value="1"/>
</dbReference>
<dbReference type="SUPFAM" id="SSF52833">
    <property type="entry name" value="Thioredoxin-like"/>
    <property type="match status" value="1"/>
</dbReference>
<evidence type="ECO:0000256" key="3">
    <source>
        <dbReference type="PIRSR" id="PIRSR015753-3"/>
    </source>
</evidence>
<sequence length="382" mass="43011">MRNRTSWIVTTVGLLVGSLCQAFLVHPNLSRQSGLSAEKLNKGFNLLELAGGLIPQGVIVQTVSESWKLAWKTMMVELAPQDKQGNYQRPSYSFSSKAAPPLDFEKGHYHLYVGNPCPWCHRTLLALLYLELDDISVTRLQDNPKQASRGGWIFSATQPDRLFGGCRDLRELYETLSPGFQGRCTAPLLVNVRSQTIVSNESSEIVQLWNDAARKKYGMNSPKNLYPEEKRREINEINEWVYNLINNGVYRCGFATTQTAYNEASTDVRAGLERCNRILSSNRYLCGDQFTVTDLRLLPTILRFDGAYAPLFRAGGGHTRIRDYPHLHAWLRRCWKEYPAVSQSIDLADACTSYFAQLFPLNPSGIVPSPPVTAKLLGLEDD</sequence>
<comment type="caution">
    <text evidence="5">The sequence shown here is derived from an EMBL/GenBank/DDBJ whole genome shotgun (WGS) entry which is preliminary data.</text>
</comment>
<name>A0A1Z5KFK7_FISSO</name>
<feature type="active site" description="Nucleophile" evidence="1">
    <location>
        <position position="117"/>
    </location>
</feature>
<evidence type="ECO:0000256" key="2">
    <source>
        <dbReference type="PIRSR" id="PIRSR015753-2"/>
    </source>
</evidence>
<dbReference type="InterPro" id="IPR036282">
    <property type="entry name" value="Glutathione-S-Trfase_C_sf"/>
</dbReference>
<keyword evidence="6" id="KW-1185">Reference proteome</keyword>